<proteinExistence type="inferred from homology"/>
<sequence length="154" mass="17530">MATTGKLEVDIEVKSQADKFWGSLRDSTTLFPKAFPHDYKSIEVLEGDGKAVGSVRKFHYAEGSPLVKTSEEKIDFVDEEKKTVAYRVVAGDLLNYYKEFKAIIVVTPKEEGSCAKWSCEFEKAHEKVPDPNIIRDFAIKNFKEIDEYILSLKE</sequence>
<dbReference type="CDD" id="cd07816">
    <property type="entry name" value="Bet_v1-like"/>
    <property type="match status" value="1"/>
</dbReference>
<name>A0AA88UWK3_9ASTE</name>
<evidence type="ECO:0000256" key="1">
    <source>
        <dbReference type="ARBA" id="ARBA00009744"/>
    </source>
</evidence>
<dbReference type="InterPro" id="IPR000916">
    <property type="entry name" value="Bet_v_I/MLP"/>
</dbReference>
<dbReference type="GO" id="GO:0006952">
    <property type="term" value="P:defense response"/>
    <property type="evidence" value="ECO:0007669"/>
    <property type="project" value="InterPro"/>
</dbReference>
<dbReference type="FunFam" id="3.30.530.20:FF:000007">
    <property type="entry name" value="Major pollen allergen Bet v 1-A"/>
    <property type="match status" value="1"/>
</dbReference>
<dbReference type="Gene3D" id="3.30.530.20">
    <property type="match status" value="1"/>
</dbReference>
<gene>
    <name evidence="3" type="ORF">RJ640_029461</name>
</gene>
<dbReference type="Proteomes" id="UP001187471">
    <property type="component" value="Unassembled WGS sequence"/>
</dbReference>
<dbReference type="GO" id="GO:0010427">
    <property type="term" value="F:abscisic acid binding"/>
    <property type="evidence" value="ECO:0007669"/>
    <property type="project" value="InterPro"/>
</dbReference>
<protein>
    <recommendedName>
        <fullName evidence="2">Bet v I/Major latex protein domain-containing protein</fullName>
    </recommendedName>
</protein>
<comment type="caution">
    <text evidence="3">The sequence shown here is derived from an EMBL/GenBank/DDBJ whole genome shotgun (WGS) entry which is preliminary data.</text>
</comment>
<reference evidence="3" key="1">
    <citation type="submission" date="2022-12" db="EMBL/GenBank/DDBJ databases">
        <title>Draft genome assemblies for two species of Escallonia (Escalloniales).</title>
        <authorList>
            <person name="Chanderbali A."/>
            <person name="Dervinis C."/>
            <person name="Anghel I."/>
            <person name="Soltis D."/>
            <person name="Soltis P."/>
            <person name="Zapata F."/>
        </authorList>
    </citation>
    <scope>NUCLEOTIDE SEQUENCE</scope>
    <source>
        <strain evidence="3">UCBG92.1500</strain>
        <tissue evidence="3">Leaf</tissue>
    </source>
</reference>
<evidence type="ECO:0000259" key="2">
    <source>
        <dbReference type="SMART" id="SM01037"/>
    </source>
</evidence>
<dbReference type="AlphaFoldDB" id="A0AA88UWK3"/>
<evidence type="ECO:0000313" key="3">
    <source>
        <dbReference type="EMBL" id="KAK2994502.1"/>
    </source>
</evidence>
<feature type="domain" description="Bet v I/Major latex protein" evidence="2">
    <location>
        <begin position="2"/>
        <end position="152"/>
    </location>
</feature>
<dbReference type="InterPro" id="IPR023393">
    <property type="entry name" value="START-like_dom_sf"/>
</dbReference>
<dbReference type="EMBL" id="JAVXUO010000199">
    <property type="protein sequence ID" value="KAK2994502.1"/>
    <property type="molecule type" value="Genomic_DNA"/>
</dbReference>
<dbReference type="SMART" id="SM01037">
    <property type="entry name" value="Bet_v_1"/>
    <property type="match status" value="1"/>
</dbReference>
<dbReference type="InterPro" id="IPR051761">
    <property type="entry name" value="MLP-like_ligand-binding"/>
</dbReference>
<dbReference type="PANTHER" id="PTHR31907">
    <property type="entry name" value="MLP-LIKE PROTEIN 423"/>
    <property type="match status" value="1"/>
</dbReference>
<organism evidence="3 4">
    <name type="scientific">Escallonia rubra</name>
    <dbReference type="NCBI Taxonomy" id="112253"/>
    <lineage>
        <taxon>Eukaryota</taxon>
        <taxon>Viridiplantae</taxon>
        <taxon>Streptophyta</taxon>
        <taxon>Embryophyta</taxon>
        <taxon>Tracheophyta</taxon>
        <taxon>Spermatophyta</taxon>
        <taxon>Magnoliopsida</taxon>
        <taxon>eudicotyledons</taxon>
        <taxon>Gunneridae</taxon>
        <taxon>Pentapetalae</taxon>
        <taxon>asterids</taxon>
        <taxon>campanulids</taxon>
        <taxon>Escalloniales</taxon>
        <taxon>Escalloniaceae</taxon>
        <taxon>Escallonia</taxon>
    </lineage>
</organism>
<dbReference type="Pfam" id="PF00407">
    <property type="entry name" value="Bet_v_1"/>
    <property type="match status" value="1"/>
</dbReference>
<dbReference type="GO" id="GO:0038023">
    <property type="term" value="F:signaling receptor activity"/>
    <property type="evidence" value="ECO:0007669"/>
    <property type="project" value="InterPro"/>
</dbReference>
<accession>A0AA88UWK3</accession>
<dbReference type="GO" id="GO:0004864">
    <property type="term" value="F:protein phosphatase inhibitor activity"/>
    <property type="evidence" value="ECO:0007669"/>
    <property type="project" value="InterPro"/>
</dbReference>
<evidence type="ECO:0000313" key="4">
    <source>
        <dbReference type="Proteomes" id="UP001187471"/>
    </source>
</evidence>
<comment type="similarity">
    <text evidence="1">Belongs to the BetVI family.</text>
</comment>
<dbReference type="PRINTS" id="PR00634">
    <property type="entry name" value="BETALLERGEN"/>
</dbReference>
<keyword evidence="4" id="KW-1185">Reference proteome</keyword>
<dbReference type="GO" id="GO:0009738">
    <property type="term" value="P:abscisic acid-activated signaling pathway"/>
    <property type="evidence" value="ECO:0007669"/>
    <property type="project" value="InterPro"/>
</dbReference>
<dbReference type="InterPro" id="IPR024949">
    <property type="entry name" value="Bet_v_I_allergen"/>
</dbReference>
<dbReference type="SUPFAM" id="SSF55961">
    <property type="entry name" value="Bet v1-like"/>
    <property type="match status" value="1"/>
</dbReference>